<evidence type="ECO:0000256" key="4">
    <source>
        <dbReference type="ARBA" id="ARBA00022645"/>
    </source>
</evidence>
<keyword evidence="9" id="KW-0472">Membrane</keyword>
<dbReference type="InterPro" id="IPR036138">
    <property type="entry name" value="PBP_dimer_sf"/>
</dbReference>
<keyword evidence="5" id="KW-0812">Transmembrane</keyword>
<gene>
    <name evidence="13" type="ORF">LX77_02658</name>
</gene>
<organism evidence="13 14">
    <name type="scientific">Gelidibacter algens</name>
    <dbReference type="NCBI Taxonomy" id="49280"/>
    <lineage>
        <taxon>Bacteria</taxon>
        <taxon>Pseudomonadati</taxon>
        <taxon>Bacteroidota</taxon>
        <taxon>Flavobacteriia</taxon>
        <taxon>Flavobacteriales</taxon>
        <taxon>Flavobacteriaceae</taxon>
        <taxon>Gelidibacter</taxon>
    </lineage>
</organism>
<dbReference type="AlphaFoldDB" id="A0A1A7R1Q3"/>
<feature type="domain" description="Penicillin-binding protein transpeptidase" evidence="11">
    <location>
        <begin position="247"/>
        <end position="576"/>
    </location>
</feature>
<keyword evidence="8" id="KW-1133">Transmembrane helix</keyword>
<keyword evidence="3" id="KW-1003">Cell membrane</keyword>
<dbReference type="Pfam" id="PF00905">
    <property type="entry name" value="Transpeptidase"/>
    <property type="match status" value="1"/>
</dbReference>
<evidence type="ECO:0000256" key="8">
    <source>
        <dbReference type="ARBA" id="ARBA00022989"/>
    </source>
</evidence>
<evidence type="ECO:0000256" key="10">
    <source>
        <dbReference type="ARBA" id="ARBA00023316"/>
    </source>
</evidence>
<evidence type="ECO:0000259" key="11">
    <source>
        <dbReference type="Pfam" id="PF00905"/>
    </source>
</evidence>
<name>A0A1A7R1Q3_9FLAO</name>
<accession>A0A1A7R1Q3</accession>
<evidence type="ECO:0000256" key="9">
    <source>
        <dbReference type="ARBA" id="ARBA00023136"/>
    </source>
</evidence>
<keyword evidence="4" id="KW-0378">Hydrolase</keyword>
<evidence type="ECO:0000256" key="2">
    <source>
        <dbReference type="ARBA" id="ARBA00004236"/>
    </source>
</evidence>
<evidence type="ECO:0000256" key="1">
    <source>
        <dbReference type="ARBA" id="ARBA00004167"/>
    </source>
</evidence>
<dbReference type="EMBL" id="QLLQ01000010">
    <property type="protein sequence ID" value="RAJ22346.1"/>
    <property type="molecule type" value="Genomic_DNA"/>
</dbReference>
<dbReference type="Proteomes" id="UP000248987">
    <property type="component" value="Unassembled WGS sequence"/>
</dbReference>
<keyword evidence="7" id="KW-0573">Peptidoglycan synthesis</keyword>
<evidence type="ECO:0000256" key="3">
    <source>
        <dbReference type="ARBA" id="ARBA00022475"/>
    </source>
</evidence>
<keyword evidence="10" id="KW-0961">Cell wall biogenesis/degradation</keyword>
<dbReference type="InterPro" id="IPR050515">
    <property type="entry name" value="Beta-lactam/transpept"/>
</dbReference>
<evidence type="ECO:0000259" key="12">
    <source>
        <dbReference type="Pfam" id="PF03717"/>
    </source>
</evidence>
<evidence type="ECO:0000256" key="5">
    <source>
        <dbReference type="ARBA" id="ARBA00022692"/>
    </source>
</evidence>
<dbReference type="GO" id="GO:0008360">
    <property type="term" value="P:regulation of cell shape"/>
    <property type="evidence" value="ECO:0007669"/>
    <property type="project" value="UniProtKB-KW"/>
</dbReference>
<evidence type="ECO:0000313" key="13">
    <source>
        <dbReference type="EMBL" id="RAJ22346.1"/>
    </source>
</evidence>
<keyword evidence="14" id="KW-1185">Reference proteome</keyword>
<dbReference type="GO" id="GO:0005886">
    <property type="term" value="C:plasma membrane"/>
    <property type="evidence" value="ECO:0007669"/>
    <property type="project" value="UniProtKB-SubCell"/>
</dbReference>
<feature type="domain" description="Penicillin-binding protein dimerisation" evidence="12">
    <location>
        <begin position="46"/>
        <end position="208"/>
    </location>
</feature>
<keyword evidence="4" id="KW-0121">Carboxypeptidase</keyword>
<dbReference type="PANTHER" id="PTHR30627:SF2">
    <property type="entry name" value="PEPTIDOGLYCAN D,D-TRANSPEPTIDASE MRDA"/>
    <property type="match status" value="1"/>
</dbReference>
<keyword evidence="4" id="KW-0645">Protease</keyword>
<protein>
    <submittedName>
        <fullName evidence="13">Penicillin-binding protein 2</fullName>
    </submittedName>
</protein>
<evidence type="ECO:0000256" key="6">
    <source>
        <dbReference type="ARBA" id="ARBA00022960"/>
    </source>
</evidence>
<comment type="caution">
    <text evidence="13">The sequence shown here is derived from an EMBL/GenBank/DDBJ whole genome shotgun (WGS) entry which is preliminary data.</text>
</comment>
<dbReference type="InterPro" id="IPR005311">
    <property type="entry name" value="PBP_dimer"/>
</dbReference>
<dbReference type="SUPFAM" id="SSF56601">
    <property type="entry name" value="beta-lactamase/transpeptidase-like"/>
    <property type="match status" value="1"/>
</dbReference>
<dbReference type="OrthoDB" id="9766847at2"/>
<dbReference type="InterPro" id="IPR001460">
    <property type="entry name" value="PCN-bd_Tpept"/>
</dbReference>
<dbReference type="Gene3D" id="3.30.1390.30">
    <property type="entry name" value="Penicillin-binding protein 2a, domain 3"/>
    <property type="match status" value="1"/>
</dbReference>
<dbReference type="GO" id="GO:0071972">
    <property type="term" value="F:peptidoglycan L,D-transpeptidase activity"/>
    <property type="evidence" value="ECO:0007669"/>
    <property type="project" value="TreeGrafter"/>
</dbReference>
<dbReference type="GO" id="GO:0071555">
    <property type="term" value="P:cell wall organization"/>
    <property type="evidence" value="ECO:0007669"/>
    <property type="project" value="UniProtKB-KW"/>
</dbReference>
<comment type="subcellular location">
    <subcellularLocation>
        <location evidence="2">Cell membrane</location>
    </subcellularLocation>
    <subcellularLocation>
        <location evidence="1">Membrane</location>
        <topology evidence="1">Single-pass membrane protein</topology>
    </subcellularLocation>
</comment>
<proteinExistence type="predicted"/>
<evidence type="ECO:0000313" key="14">
    <source>
        <dbReference type="Proteomes" id="UP000248987"/>
    </source>
</evidence>
<dbReference type="GO" id="GO:0008658">
    <property type="term" value="F:penicillin binding"/>
    <property type="evidence" value="ECO:0007669"/>
    <property type="project" value="InterPro"/>
</dbReference>
<dbReference type="PANTHER" id="PTHR30627">
    <property type="entry name" value="PEPTIDOGLYCAN D,D-TRANSPEPTIDASE"/>
    <property type="match status" value="1"/>
</dbReference>
<dbReference type="Pfam" id="PF03717">
    <property type="entry name" value="PBP_dimer"/>
    <property type="match status" value="1"/>
</dbReference>
<dbReference type="Gene3D" id="3.90.1310.10">
    <property type="entry name" value="Penicillin-binding protein 2a (Domain 2)"/>
    <property type="match status" value="1"/>
</dbReference>
<evidence type="ECO:0000256" key="7">
    <source>
        <dbReference type="ARBA" id="ARBA00022984"/>
    </source>
</evidence>
<dbReference type="InterPro" id="IPR012338">
    <property type="entry name" value="Beta-lactam/transpept-like"/>
</dbReference>
<dbReference type="GO" id="GO:0009252">
    <property type="term" value="P:peptidoglycan biosynthetic process"/>
    <property type="evidence" value="ECO:0007669"/>
    <property type="project" value="UniProtKB-KW"/>
</dbReference>
<dbReference type="SUPFAM" id="SSF56519">
    <property type="entry name" value="Penicillin binding protein dimerisation domain"/>
    <property type="match status" value="1"/>
</dbReference>
<sequence length="645" mass="73549">MRKLLLLSIIVVVGLVFISRLFYLQVYNEEPYSLYDDNAIRKVYDYPKRGYVYDRNNKLLVANQPSYDVMFIPREVKPLDTLEFCNLLRITKEDFINFYNKAYQYSPRLPSVFIPQLSRIEYAVLQEKIRKYEGFYIQKRSLRDYQTTIGANVLGDIGEVNNYIIENDPYYESGDLIGKQGVELSYEEVLRGVKGIKFIQKDRFNRDIGAYKDGIYDTLPQPGHDITITIDSELQEYGELLMRHKRGGIIAIEPSSGEIIAMVSAPSYNPNLLVGRQRSRNFSKLYTDTIAKPLFDRSLKAQYPPGSPFKVLNALIGLQENVVTTEEKFHCRNGYYLGSRKLTGCHSHASPLAMNGGIAQSCNAYFANVYRRIIDKYDKPHDGMDVWSNHLKSFGLGDYLGYDLKIGNKGRIPDGDFYDKWYGENRWASTYNISNAIGQGEVEATPIQLANMVAAISNRGYYYTPHIIKNIEGETIDEKYTTRNYTTIDKENFEPVVQGMFDVYNSGTAYSLQVPGIEICGKTGTAENFMNIDGQRTQLTDHSIFVAFAPKDNPKIAIAVFVENGYWGSRFAGRIASLMIEQYINKEVTMTSMENWILTHSLENEYEKPYSGAPFGINRESALQVIDKITKDTVPNPVTSLSPFK</sequence>
<dbReference type="STRING" id="49280.A9996_09700"/>
<dbReference type="Gene3D" id="3.40.710.10">
    <property type="entry name" value="DD-peptidase/beta-lactamase superfamily"/>
    <property type="match status" value="1"/>
</dbReference>
<keyword evidence="6" id="KW-0133">Cell shape</keyword>
<reference evidence="13 14" key="1">
    <citation type="submission" date="2018-06" db="EMBL/GenBank/DDBJ databases">
        <title>Genomic Encyclopedia of Archaeal and Bacterial Type Strains, Phase II (KMG-II): from individual species to whole genera.</title>
        <authorList>
            <person name="Goeker M."/>
        </authorList>
    </citation>
    <scope>NUCLEOTIDE SEQUENCE [LARGE SCALE GENOMIC DNA]</scope>
    <source>
        <strain evidence="13 14">DSM 12408</strain>
    </source>
</reference>
<dbReference type="RefSeq" id="WP_066433862.1">
    <property type="nucleotide sequence ID" value="NZ_LZRN01000017.1"/>
</dbReference>